<dbReference type="Proteomes" id="UP000435649">
    <property type="component" value="Unassembled WGS sequence"/>
</dbReference>
<dbReference type="InterPro" id="IPR008207">
    <property type="entry name" value="Sig_transdc_His_kin_Hpt_dom"/>
</dbReference>
<dbReference type="Pfam" id="PF01627">
    <property type="entry name" value="Hpt"/>
    <property type="match status" value="1"/>
</dbReference>
<dbReference type="GO" id="GO:0000160">
    <property type="term" value="P:phosphorelay signal transduction system"/>
    <property type="evidence" value="ECO:0007669"/>
    <property type="project" value="InterPro"/>
</dbReference>
<evidence type="ECO:0000313" key="3">
    <source>
        <dbReference type="EMBL" id="MST97354.1"/>
    </source>
</evidence>
<name>A0A844G304_9BACT</name>
<gene>
    <name evidence="3" type="ORF">FYJ85_09900</name>
</gene>
<dbReference type="RefSeq" id="WP_154418245.1">
    <property type="nucleotide sequence ID" value="NZ_CALXOB010000043.1"/>
</dbReference>
<dbReference type="GO" id="GO:0004672">
    <property type="term" value="F:protein kinase activity"/>
    <property type="evidence" value="ECO:0007669"/>
    <property type="project" value="UniProtKB-ARBA"/>
</dbReference>
<dbReference type="Gene3D" id="1.20.120.160">
    <property type="entry name" value="HPT domain"/>
    <property type="match status" value="1"/>
</dbReference>
<dbReference type="SUPFAM" id="SSF47226">
    <property type="entry name" value="Histidine-containing phosphotransfer domain, HPT domain"/>
    <property type="match status" value="1"/>
</dbReference>
<dbReference type="AlphaFoldDB" id="A0A844G304"/>
<dbReference type="EMBL" id="VUNS01000009">
    <property type="protein sequence ID" value="MST97354.1"/>
    <property type="molecule type" value="Genomic_DNA"/>
</dbReference>
<protein>
    <submittedName>
        <fullName evidence="3">Hpt domain-containing protein</fullName>
    </submittedName>
</protein>
<dbReference type="PROSITE" id="PS50894">
    <property type="entry name" value="HPT"/>
    <property type="match status" value="1"/>
</dbReference>
<proteinExistence type="predicted"/>
<evidence type="ECO:0000313" key="4">
    <source>
        <dbReference type="Proteomes" id="UP000435649"/>
    </source>
</evidence>
<feature type="domain" description="HPt" evidence="2">
    <location>
        <begin position="17"/>
        <end position="104"/>
    </location>
</feature>
<keyword evidence="4" id="KW-1185">Reference proteome</keyword>
<organism evidence="3 4">
    <name type="scientific">Victivallis lenta</name>
    <dbReference type="NCBI Taxonomy" id="2606640"/>
    <lineage>
        <taxon>Bacteria</taxon>
        <taxon>Pseudomonadati</taxon>
        <taxon>Lentisphaerota</taxon>
        <taxon>Lentisphaeria</taxon>
        <taxon>Victivallales</taxon>
        <taxon>Victivallaceae</taxon>
        <taxon>Victivallis</taxon>
    </lineage>
</organism>
<sequence length="104" mass="11199">MNEQFRAHLAGTLGIDDAELQDELIAEYKRTVTDSIAQMKEAAAAADFERLRRLGHALKGCALNIGHPAAHECSLGIENGAKESDIAACNARIAELIRLAAELE</sequence>
<dbReference type="InterPro" id="IPR036641">
    <property type="entry name" value="HPT_dom_sf"/>
</dbReference>
<evidence type="ECO:0000259" key="2">
    <source>
        <dbReference type="PROSITE" id="PS50894"/>
    </source>
</evidence>
<comment type="caution">
    <text evidence="3">The sequence shown here is derived from an EMBL/GenBank/DDBJ whole genome shotgun (WGS) entry which is preliminary data.</text>
</comment>
<feature type="modified residue" description="Phosphohistidine" evidence="1">
    <location>
        <position position="56"/>
    </location>
</feature>
<evidence type="ECO:0000256" key="1">
    <source>
        <dbReference type="PROSITE-ProRule" id="PRU00110"/>
    </source>
</evidence>
<accession>A0A844G304</accession>
<keyword evidence="1" id="KW-0597">Phosphoprotein</keyword>
<reference evidence="3 4" key="1">
    <citation type="submission" date="2019-08" db="EMBL/GenBank/DDBJ databases">
        <title>In-depth cultivation of the pig gut microbiome towards novel bacterial diversity and tailored functional studies.</title>
        <authorList>
            <person name="Wylensek D."/>
            <person name="Hitch T.C.A."/>
            <person name="Clavel T."/>
        </authorList>
    </citation>
    <scope>NUCLEOTIDE SEQUENCE [LARGE SCALE GENOMIC DNA]</scope>
    <source>
        <strain evidence="3 4">BBE-744-WT-12</strain>
    </source>
</reference>